<dbReference type="Proteomes" id="UP000075714">
    <property type="component" value="Unassembled WGS sequence"/>
</dbReference>
<evidence type="ECO:0000313" key="2">
    <source>
        <dbReference type="EMBL" id="KXZ49262.1"/>
    </source>
</evidence>
<protein>
    <submittedName>
        <fullName evidence="2">Uncharacterized protein</fullName>
    </submittedName>
</protein>
<dbReference type="STRING" id="33097.A0A150GHD6"/>
<sequence>MLLKTHGCTFELVAYSTSRQGVDCQYFAEESSGALELRQPVAGQPLKSVCVPGCLSMQRGSLAGGRAAAAGGRGGAGASGAAAATANEALIAALLTQRAMSLSERSQAEGVTAFLRRPAVRGRLNERFLQNTLRDVRTSNRRAEEAELWELREAQLEREARQAGRAQAGNRDGQSSRGTRDWEDAGRSGSAVATVEAQGGSAGHGVGAEGDGDDGGDDGPYMMTDEEIEAMLARHRVRGRGGVGSKADAVGPQPLDEGGEGQDAADDGRWVDGRGQEARRAMSMVKLQMFARLGLPVPPQPGALALAALRGGLDLKEYGGGGGGVGDSVSRYQFLTFAHFLASGKYQFVTEHTGSKGYLFYNHDRPAEREHAHLQLPDVDGESNVDLYYHYTAFGSPRRLQHVMKWVEEKGVKPSLIIFNVCSHYLVGDEQGFARDAIRSLEWAAKHLGSRKRVVWRSCTTTKEPLRAGIDRAEANILAYARKAGFSVYDTRTVAMAGVDQGLMTTWSKETVHFNQFMYEQFNDVLLNVLCDP</sequence>
<comment type="caution">
    <text evidence="2">The sequence shown here is derived from an EMBL/GenBank/DDBJ whole genome shotgun (WGS) entry which is preliminary data.</text>
</comment>
<evidence type="ECO:0000256" key="1">
    <source>
        <dbReference type="SAM" id="MobiDB-lite"/>
    </source>
</evidence>
<reference evidence="3" key="1">
    <citation type="journal article" date="2016" name="Nat. Commun.">
        <title>The Gonium pectorale genome demonstrates co-option of cell cycle regulation during the evolution of multicellularity.</title>
        <authorList>
            <person name="Hanschen E.R."/>
            <person name="Marriage T.N."/>
            <person name="Ferris P.J."/>
            <person name="Hamaji T."/>
            <person name="Toyoda A."/>
            <person name="Fujiyama A."/>
            <person name="Neme R."/>
            <person name="Noguchi H."/>
            <person name="Minakuchi Y."/>
            <person name="Suzuki M."/>
            <person name="Kawai-Toyooka H."/>
            <person name="Smith D.R."/>
            <person name="Sparks H."/>
            <person name="Anderson J."/>
            <person name="Bakaric R."/>
            <person name="Luria V."/>
            <person name="Karger A."/>
            <person name="Kirschner M.W."/>
            <person name="Durand P.M."/>
            <person name="Michod R.E."/>
            <person name="Nozaki H."/>
            <person name="Olson B.J."/>
        </authorList>
    </citation>
    <scope>NUCLEOTIDE SEQUENCE [LARGE SCALE GENOMIC DNA]</scope>
    <source>
        <strain evidence="3">NIES-2863</strain>
    </source>
</reference>
<keyword evidence="3" id="KW-1185">Reference proteome</keyword>
<proteinExistence type="predicted"/>
<organism evidence="2 3">
    <name type="scientific">Gonium pectorale</name>
    <name type="common">Green alga</name>
    <dbReference type="NCBI Taxonomy" id="33097"/>
    <lineage>
        <taxon>Eukaryota</taxon>
        <taxon>Viridiplantae</taxon>
        <taxon>Chlorophyta</taxon>
        <taxon>core chlorophytes</taxon>
        <taxon>Chlorophyceae</taxon>
        <taxon>CS clade</taxon>
        <taxon>Chlamydomonadales</taxon>
        <taxon>Volvocaceae</taxon>
        <taxon>Gonium</taxon>
    </lineage>
</organism>
<feature type="compositionally biased region" description="Gly residues" evidence="1">
    <location>
        <begin position="200"/>
        <end position="209"/>
    </location>
</feature>
<dbReference type="OrthoDB" id="413579at2759"/>
<gene>
    <name evidence="2" type="ORF">GPECTOR_22g855</name>
</gene>
<dbReference type="EMBL" id="LSYV01000023">
    <property type="protein sequence ID" value="KXZ49262.1"/>
    <property type="molecule type" value="Genomic_DNA"/>
</dbReference>
<feature type="region of interest" description="Disordered" evidence="1">
    <location>
        <begin position="160"/>
        <end position="222"/>
    </location>
</feature>
<dbReference type="PANTHER" id="PTHR34684">
    <property type="entry name" value="OS08G0192200 PROTEIN"/>
    <property type="match status" value="1"/>
</dbReference>
<feature type="region of interest" description="Disordered" evidence="1">
    <location>
        <begin position="239"/>
        <end position="269"/>
    </location>
</feature>
<evidence type="ECO:0000313" key="3">
    <source>
        <dbReference type="Proteomes" id="UP000075714"/>
    </source>
</evidence>
<name>A0A150GHD6_GONPE</name>
<dbReference type="PANTHER" id="PTHR34684:SF1">
    <property type="entry name" value="OS08G0192200 PROTEIN"/>
    <property type="match status" value="1"/>
</dbReference>
<accession>A0A150GHD6</accession>
<dbReference type="AlphaFoldDB" id="A0A150GHD6"/>